<evidence type="ECO:0000256" key="1">
    <source>
        <dbReference type="SAM" id="Phobius"/>
    </source>
</evidence>
<keyword evidence="1" id="KW-0472">Membrane</keyword>
<accession>A0ABQ5TQR8</accession>
<dbReference type="EMBL" id="BSND01000003">
    <property type="protein sequence ID" value="GLP98581.1"/>
    <property type="molecule type" value="Genomic_DNA"/>
</dbReference>
<dbReference type="RefSeq" id="WP_284451724.1">
    <property type="nucleotide sequence ID" value="NZ_BSND01000003.1"/>
</dbReference>
<dbReference type="InterPro" id="IPR009883">
    <property type="entry name" value="YgfX"/>
</dbReference>
<feature type="transmembrane region" description="Helical" evidence="1">
    <location>
        <begin position="12"/>
        <end position="29"/>
    </location>
</feature>
<protein>
    <recommendedName>
        <fullName evidence="4">Toxin CptA</fullName>
    </recommendedName>
</protein>
<evidence type="ECO:0000313" key="2">
    <source>
        <dbReference type="EMBL" id="GLP98581.1"/>
    </source>
</evidence>
<evidence type="ECO:0008006" key="4">
    <source>
        <dbReference type="Google" id="ProtNLM"/>
    </source>
</evidence>
<keyword evidence="3" id="KW-1185">Reference proteome</keyword>
<dbReference type="Proteomes" id="UP001161423">
    <property type="component" value="Unassembled WGS sequence"/>
</dbReference>
<reference evidence="2" key="2">
    <citation type="submission" date="2023-01" db="EMBL/GenBank/DDBJ databases">
        <title>Draft genome sequence of Methylophaga thalassica strain NBRC 102424.</title>
        <authorList>
            <person name="Sun Q."/>
            <person name="Mori K."/>
        </authorList>
    </citation>
    <scope>NUCLEOTIDE SEQUENCE</scope>
    <source>
        <strain evidence="2">NBRC 102424</strain>
    </source>
</reference>
<sequence>MKVTITKSRGLFVYMVSLHILAIILLLWSMDNNRLLVLFLTVLVCAGFIQWYRRYTASDAKNSLIEVSMNREKNWFLRDETGAVSGPFKLKSSIQFPYVMFIYFRTRHWWQSHSLMIPIDAVDKQDWRRLRAQLRDPDVWAE</sequence>
<name>A0ABQ5TQR8_9GAMM</name>
<gene>
    <name evidence="2" type="ORF">GCM10007891_04350</name>
</gene>
<evidence type="ECO:0000313" key="3">
    <source>
        <dbReference type="Proteomes" id="UP001161423"/>
    </source>
</evidence>
<dbReference type="Pfam" id="PF07254">
    <property type="entry name" value="Cpta_toxin"/>
    <property type="match status" value="1"/>
</dbReference>
<feature type="transmembrane region" description="Helical" evidence="1">
    <location>
        <begin position="35"/>
        <end position="52"/>
    </location>
</feature>
<keyword evidence="1" id="KW-1133">Transmembrane helix</keyword>
<proteinExistence type="predicted"/>
<comment type="caution">
    <text evidence="2">The sequence shown here is derived from an EMBL/GenBank/DDBJ whole genome shotgun (WGS) entry which is preliminary data.</text>
</comment>
<reference evidence="2" key="1">
    <citation type="journal article" date="2014" name="Int. J. Syst. Evol. Microbiol.">
        <title>Complete genome of a new Firmicutes species belonging to the dominant human colonic microbiota ('Ruminococcus bicirculans') reveals two chromosomes and a selective capacity to utilize plant glucans.</title>
        <authorList>
            <consortium name="NISC Comparative Sequencing Program"/>
            <person name="Wegmann U."/>
            <person name="Louis P."/>
            <person name="Goesmann A."/>
            <person name="Henrissat B."/>
            <person name="Duncan S.H."/>
            <person name="Flint H.J."/>
        </authorList>
    </citation>
    <scope>NUCLEOTIDE SEQUENCE</scope>
    <source>
        <strain evidence="2">NBRC 102424</strain>
    </source>
</reference>
<keyword evidence="1" id="KW-0812">Transmembrane</keyword>
<organism evidence="2 3">
    <name type="scientific">Methylophaga thalassica</name>
    <dbReference type="NCBI Taxonomy" id="40223"/>
    <lineage>
        <taxon>Bacteria</taxon>
        <taxon>Pseudomonadati</taxon>
        <taxon>Pseudomonadota</taxon>
        <taxon>Gammaproteobacteria</taxon>
        <taxon>Thiotrichales</taxon>
        <taxon>Piscirickettsiaceae</taxon>
        <taxon>Methylophaga</taxon>
    </lineage>
</organism>